<dbReference type="SUPFAM" id="SSF51905">
    <property type="entry name" value="FAD/NAD(P)-binding domain"/>
    <property type="match status" value="1"/>
</dbReference>
<dbReference type="PRINTS" id="PR00419">
    <property type="entry name" value="ADXRDTASE"/>
</dbReference>
<evidence type="ECO:0000313" key="2">
    <source>
        <dbReference type="EMBL" id="MDA0567823.1"/>
    </source>
</evidence>
<sequence length="450" mass="47679">MTPDLDVAVVGAGVAGLATAHALARAGRSVLVLEAADAVGGRMRTVRRDGFLVDTGAEMIAARGYPATWALIRELGLTPADVPRVPDAVNVWHHGRAHPHVGRPLGLLTGAGLPPRARVDLVRLLARARAVHPDAAEHSPLARLTVADLAAGYHPALADRLLAPLARGFFGWRTERASAAPLLAHLAATGSTATWRTYRDGMDTLARRLAGGLDVATGRRVREVAQTRGGVRVAWEDGALTARTAVLAVPAPAARRLHPGAPPDERAYLDACAYAPMLRVSLTLDRPLAARPDGRGFVLLLPASADPVVNAVTVDHRKHPGRAPAGHGLVSVITTPEATAELLDASDSETADRVVERTERYLPGLRAALRTAVPHRFAHGLPEPTSEALRLRPAFLRRPLRPVEYAGDWLTLRPCSEGAVASALITAPRVLDRLARGPVSAPEGRHHEAA</sequence>
<evidence type="ECO:0000313" key="3">
    <source>
        <dbReference type="Proteomes" id="UP001140076"/>
    </source>
</evidence>
<dbReference type="Gene3D" id="3.50.50.60">
    <property type="entry name" value="FAD/NAD(P)-binding domain"/>
    <property type="match status" value="1"/>
</dbReference>
<dbReference type="InterPro" id="IPR036188">
    <property type="entry name" value="FAD/NAD-bd_sf"/>
</dbReference>
<comment type="caution">
    <text evidence="2">The sequence shown here is derived from an EMBL/GenBank/DDBJ whole genome shotgun (WGS) entry which is preliminary data.</text>
</comment>
<keyword evidence="3" id="KW-1185">Reference proteome</keyword>
<dbReference type="PANTHER" id="PTHR42923">
    <property type="entry name" value="PROTOPORPHYRINOGEN OXIDASE"/>
    <property type="match status" value="1"/>
</dbReference>
<protein>
    <submittedName>
        <fullName evidence="2">FAD-dependent oxidoreductase</fullName>
    </submittedName>
</protein>
<dbReference type="EMBL" id="JAJAQC010000080">
    <property type="protein sequence ID" value="MDA0567823.1"/>
    <property type="molecule type" value="Genomic_DNA"/>
</dbReference>
<proteinExistence type="predicted"/>
<dbReference type="GO" id="GO:0016491">
    <property type="term" value="F:oxidoreductase activity"/>
    <property type="evidence" value="ECO:0007669"/>
    <property type="project" value="InterPro"/>
</dbReference>
<dbReference type="RefSeq" id="WP_270075059.1">
    <property type="nucleotide sequence ID" value="NZ_JAJAQC010000080.1"/>
</dbReference>
<organism evidence="2 3">
    <name type="scientific">Streptomonospora mangrovi</name>
    <dbReference type="NCBI Taxonomy" id="2883123"/>
    <lineage>
        <taxon>Bacteria</taxon>
        <taxon>Bacillati</taxon>
        <taxon>Actinomycetota</taxon>
        <taxon>Actinomycetes</taxon>
        <taxon>Streptosporangiales</taxon>
        <taxon>Nocardiopsidaceae</taxon>
        <taxon>Streptomonospora</taxon>
    </lineage>
</organism>
<feature type="domain" description="Amine oxidase" evidence="1">
    <location>
        <begin position="14"/>
        <end position="431"/>
    </location>
</feature>
<dbReference type="Gene3D" id="1.10.3110.10">
    <property type="entry name" value="protoporphyrinogen ix oxidase, domain 3"/>
    <property type="match status" value="1"/>
</dbReference>
<evidence type="ECO:0000259" key="1">
    <source>
        <dbReference type="Pfam" id="PF01593"/>
    </source>
</evidence>
<dbReference type="Gene3D" id="3.90.660.20">
    <property type="entry name" value="Protoporphyrinogen oxidase, mitochondrial, domain 2"/>
    <property type="match status" value="1"/>
</dbReference>
<dbReference type="Proteomes" id="UP001140076">
    <property type="component" value="Unassembled WGS sequence"/>
</dbReference>
<gene>
    <name evidence="2" type="ORF">LG943_26385</name>
</gene>
<dbReference type="InterPro" id="IPR002937">
    <property type="entry name" value="Amino_oxidase"/>
</dbReference>
<dbReference type="SUPFAM" id="SSF54373">
    <property type="entry name" value="FAD-linked reductases, C-terminal domain"/>
    <property type="match status" value="1"/>
</dbReference>
<dbReference type="Pfam" id="PF01593">
    <property type="entry name" value="Amino_oxidase"/>
    <property type="match status" value="1"/>
</dbReference>
<name>A0A9X3SGG4_9ACTN</name>
<dbReference type="AlphaFoldDB" id="A0A9X3SGG4"/>
<dbReference type="InterPro" id="IPR050464">
    <property type="entry name" value="Zeta_carotene_desat/Oxidored"/>
</dbReference>
<accession>A0A9X3SGG4</accession>
<reference evidence="2" key="1">
    <citation type="submission" date="2021-10" db="EMBL/GenBank/DDBJ databases">
        <title>Streptomonospora sp. nov., isolated from mangrove soil.</title>
        <authorList>
            <person name="Chen X."/>
            <person name="Ge X."/>
            <person name="Liu W."/>
        </authorList>
    </citation>
    <scope>NUCLEOTIDE SEQUENCE</scope>
    <source>
        <strain evidence="2">S1-112</strain>
    </source>
</reference>